<accession>A0ABP8ECA0</accession>
<protein>
    <submittedName>
        <fullName evidence="1">Uncharacterized protein</fullName>
    </submittedName>
</protein>
<comment type="caution">
    <text evidence="1">The sequence shown here is derived from an EMBL/GenBank/DDBJ whole genome shotgun (WGS) entry which is preliminary data.</text>
</comment>
<proteinExistence type="predicted"/>
<evidence type="ECO:0000313" key="2">
    <source>
        <dbReference type="Proteomes" id="UP001500027"/>
    </source>
</evidence>
<sequence>MIEQLIDPGDGSGTFQPIISDRTFEFLSNGTVKLNGNMCFIGNTVNPESFGTYEFIDDPRADVQFEGTIYPDDCEFSEATISFNLTLDGRLVIWYFCIEGCAEKYEKIN</sequence>
<organism evidence="1 2">
    <name type="scientific">Hyunsoonleella aestuarii</name>
    <dbReference type="NCBI Taxonomy" id="912802"/>
    <lineage>
        <taxon>Bacteria</taxon>
        <taxon>Pseudomonadati</taxon>
        <taxon>Bacteroidota</taxon>
        <taxon>Flavobacteriia</taxon>
        <taxon>Flavobacteriales</taxon>
        <taxon>Flavobacteriaceae</taxon>
    </lineage>
</organism>
<name>A0ABP8ECA0_9FLAO</name>
<reference evidence="2" key="1">
    <citation type="journal article" date="2019" name="Int. J. Syst. Evol. Microbiol.">
        <title>The Global Catalogue of Microorganisms (GCM) 10K type strain sequencing project: providing services to taxonomists for standard genome sequencing and annotation.</title>
        <authorList>
            <consortium name="The Broad Institute Genomics Platform"/>
            <consortium name="The Broad Institute Genome Sequencing Center for Infectious Disease"/>
            <person name="Wu L."/>
            <person name="Ma J."/>
        </authorList>
    </citation>
    <scope>NUCLEOTIDE SEQUENCE [LARGE SCALE GENOMIC DNA]</scope>
    <source>
        <strain evidence="2">JCM 17452</strain>
    </source>
</reference>
<evidence type="ECO:0000313" key="1">
    <source>
        <dbReference type="EMBL" id="GAA4269865.1"/>
    </source>
</evidence>
<dbReference type="Proteomes" id="UP001500027">
    <property type="component" value="Unassembled WGS sequence"/>
</dbReference>
<gene>
    <name evidence="1" type="ORF">GCM10022257_19660</name>
</gene>
<dbReference type="EMBL" id="BAABAV010000002">
    <property type="protein sequence ID" value="GAA4269865.1"/>
    <property type="molecule type" value="Genomic_DNA"/>
</dbReference>
<dbReference type="RefSeq" id="WP_139002253.1">
    <property type="nucleotide sequence ID" value="NZ_BAABAV010000002.1"/>
</dbReference>
<keyword evidence="2" id="KW-1185">Reference proteome</keyword>